<reference evidence="2" key="1">
    <citation type="journal article" date="2021" name="Proc. Natl. Acad. Sci. U.S.A.">
        <title>A Catalog of Tens of Thousands of Viruses from Human Metagenomes Reveals Hidden Associations with Chronic Diseases.</title>
        <authorList>
            <person name="Tisza M.J."/>
            <person name="Buck C.B."/>
        </authorList>
    </citation>
    <scope>NUCLEOTIDE SEQUENCE</scope>
    <source>
        <strain evidence="2">CtX5W26</strain>
    </source>
</reference>
<proteinExistence type="predicted"/>
<dbReference type="EMBL" id="BK016076">
    <property type="protein sequence ID" value="DAF92928.1"/>
    <property type="molecule type" value="Genomic_DNA"/>
</dbReference>
<keyword evidence="2" id="KW-0418">Kinase</keyword>
<organism evidence="2">
    <name type="scientific">Siphoviridae sp. ctX5W26</name>
    <dbReference type="NCBI Taxonomy" id="2825540"/>
    <lineage>
        <taxon>Viruses</taxon>
        <taxon>Duplodnaviria</taxon>
        <taxon>Heunggongvirae</taxon>
        <taxon>Uroviricota</taxon>
        <taxon>Caudoviricetes</taxon>
    </lineage>
</organism>
<protein>
    <submittedName>
        <fullName evidence="2">cGMP-dependent protein kinase 1</fullName>
    </submittedName>
</protein>
<keyword evidence="2" id="KW-0808">Transferase</keyword>
<accession>A0A8S5UEN5</accession>
<dbReference type="GO" id="GO:0016301">
    <property type="term" value="F:kinase activity"/>
    <property type="evidence" value="ECO:0007669"/>
    <property type="project" value="UniProtKB-KW"/>
</dbReference>
<evidence type="ECO:0000256" key="1">
    <source>
        <dbReference type="SAM" id="Coils"/>
    </source>
</evidence>
<keyword evidence="1" id="KW-0175">Coiled coil</keyword>
<evidence type="ECO:0000313" key="2">
    <source>
        <dbReference type="EMBL" id="DAF92928.1"/>
    </source>
</evidence>
<feature type="coiled-coil region" evidence="1">
    <location>
        <begin position="78"/>
        <end position="126"/>
    </location>
</feature>
<sequence length="181" mass="21537">MMKEYVQLEKYPEYEIDEEGHVRKILTKKYKSIYRDTKGRGIVVLPSTEGPMICEYVFELLNKTFGIPISDEDKLDDCQSFERYKKEKEEEISALKQSIEARDELIRDTEKELNSLKVSLNQKVKKKKKCILCTDLNLLFTSVSKAAKYFGFNYDKFYNSFYTKHKNEIFFEGHTFRLEEK</sequence>
<name>A0A8S5UEN5_9CAUD</name>